<keyword evidence="1" id="KW-0812">Transmembrane</keyword>
<evidence type="ECO:0000256" key="1">
    <source>
        <dbReference type="SAM" id="Phobius"/>
    </source>
</evidence>
<dbReference type="EMBL" id="ML213635">
    <property type="protein sequence ID" value="TFK34190.1"/>
    <property type="molecule type" value="Genomic_DNA"/>
</dbReference>
<evidence type="ECO:0000313" key="3">
    <source>
        <dbReference type="Proteomes" id="UP000308652"/>
    </source>
</evidence>
<keyword evidence="3" id="KW-1185">Reference proteome</keyword>
<evidence type="ECO:0000313" key="2">
    <source>
        <dbReference type="EMBL" id="TFK34190.1"/>
    </source>
</evidence>
<reference evidence="2 3" key="1">
    <citation type="journal article" date="2019" name="Nat. Ecol. Evol.">
        <title>Megaphylogeny resolves global patterns of mushroom evolution.</title>
        <authorList>
            <person name="Varga T."/>
            <person name="Krizsan K."/>
            <person name="Foldi C."/>
            <person name="Dima B."/>
            <person name="Sanchez-Garcia M."/>
            <person name="Sanchez-Ramirez S."/>
            <person name="Szollosi G.J."/>
            <person name="Szarkandi J.G."/>
            <person name="Papp V."/>
            <person name="Albert L."/>
            <person name="Andreopoulos W."/>
            <person name="Angelini C."/>
            <person name="Antonin V."/>
            <person name="Barry K.W."/>
            <person name="Bougher N.L."/>
            <person name="Buchanan P."/>
            <person name="Buyck B."/>
            <person name="Bense V."/>
            <person name="Catcheside P."/>
            <person name="Chovatia M."/>
            <person name="Cooper J."/>
            <person name="Damon W."/>
            <person name="Desjardin D."/>
            <person name="Finy P."/>
            <person name="Geml J."/>
            <person name="Haridas S."/>
            <person name="Hughes K."/>
            <person name="Justo A."/>
            <person name="Karasinski D."/>
            <person name="Kautmanova I."/>
            <person name="Kiss B."/>
            <person name="Kocsube S."/>
            <person name="Kotiranta H."/>
            <person name="LaButti K.M."/>
            <person name="Lechner B.E."/>
            <person name="Liimatainen K."/>
            <person name="Lipzen A."/>
            <person name="Lukacs Z."/>
            <person name="Mihaltcheva S."/>
            <person name="Morgado L.N."/>
            <person name="Niskanen T."/>
            <person name="Noordeloos M.E."/>
            <person name="Ohm R.A."/>
            <person name="Ortiz-Santana B."/>
            <person name="Ovrebo C."/>
            <person name="Racz N."/>
            <person name="Riley R."/>
            <person name="Savchenko A."/>
            <person name="Shiryaev A."/>
            <person name="Soop K."/>
            <person name="Spirin V."/>
            <person name="Szebenyi C."/>
            <person name="Tomsovsky M."/>
            <person name="Tulloss R.E."/>
            <person name="Uehling J."/>
            <person name="Grigoriev I.V."/>
            <person name="Vagvolgyi C."/>
            <person name="Papp T."/>
            <person name="Martin F.M."/>
            <person name="Miettinen O."/>
            <person name="Hibbett D.S."/>
            <person name="Nagy L.G."/>
        </authorList>
    </citation>
    <scope>NUCLEOTIDE SEQUENCE [LARGE SCALE GENOMIC DNA]</scope>
    <source>
        <strain evidence="2 3">CBS 166.37</strain>
    </source>
</reference>
<accession>A0A5C3LMT2</accession>
<dbReference type="AlphaFoldDB" id="A0A5C3LMT2"/>
<keyword evidence="1" id="KW-0472">Membrane</keyword>
<proteinExistence type="predicted"/>
<protein>
    <submittedName>
        <fullName evidence="2">Uncharacterized protein</fullName>
    </submittedName>
</protein>
<feature type="transmembrane region" description="Helical" evidence="1">
    <location>
        <begin position="12"/>
        <end position="31"/>
    </location>
</feature>
<name>A0A5C3LMT2_9AGAR</name>
<keyword evidence="1" id="KW-1133">Transmembrane helix</keyword>
<gene>
    <name evidence="2" type="ORF">BDQ12DRAFT_376340</name>
</gene>
<dbReference type="Proteomes" id="UP000308652">
    <property type="component" value="Unassembled WGS sequence"/>
</dbReference>
<organism evidence="2 3">
    <name type="scientific">Crucibulum laeve</name>
    <dbReference type="NCBI Taxonomy" id="68775"/>
    <lineage>
        <taxon>Eukaryota</taxon>
        <taxon>Fungi</taxon>
        <taxon>Dikarya</taxon>
        <taxon>Basidiomycota</taxon>
        <taxon>Agaricomycotina</taxon>
        <taxon>Agaricomycetes</taxon>
        <taxon>Agaricomycetidae</taxon>
        <taxon>Agaricales</taxon>
        <taxon>Agaricineae</taxon>
        <taxon>Nidulariaceae</taxon>
        <taxon>Crucibulum</taxon>
    </lineage>
</organism>
<sequence length="133" mass="14235">MAVYAFLFTPHLILLIPHAALIAIILATYPYPTAPATDLLYSTSSELQTRHRLGEYTGNPDSLARSLMPNSSLNPTYVAAPSHPRTSPSHSLSATCTSTITIHPAHPHPPVHTSASPLPHLSPSFPCTPYACS</sequence>